<reference evidence="3 4" key="1">
    <citation type="journal article" date="2023" name="Hortic Res">
        <title>Pangenome of water caltrop reveals structural variations and asymmetric subgenome divergence after allopolyploidization.</title>
        <authorList>
            <person name="Zhang X."/>
            <person name="Chen Y."/>
            <person name="Wang L."/>
            <person name="Yuan Y."/>
            <person name="Fang M."/>
            <person name="Shi L."/>
            <person name="Lu R."/>
            <person name="Comes H.P."/>
            <person name="Ma Y."/>
            <person name="Chen Y."/>
            <person name="Huang G."/>
            <person name="Zhou Y."/>
            <person name="Zheng Z."/>
            <person name="Qiu Y."/>
        </authorList>
    </citation>
    <scope>NUCLEOTIDE SEQUENCE [LARGE SCALE GENOMIC DNA]</scope>
    <source>
        <strain evidence="3">F231</strain>
    </source>
</reference>
<keyword evidence="1" id="KW-0677">Repeat</keyword>
<gene>
    <name evidence="3" type="ORF">SAY86_031088</name>
</gene>
<comment type="caution">
    <text evidence="3">The sequence shown here is derived from an EMBL/GenBank/DDBJ whole genome shotgun (WGS) entry which is preliminary data.</text>
</comment>
<evidence type="ECO:0008006" key="5">
    <source>
        <dbReference type="Google" id="ProtNLM"/>
    </source>
</evidence>
<proteinExistence type="predicted"/>
<dbReference type="EMBL" id="JAXQNO010000005">
    <property type="protein sequence ID" value="KAK4798762.1"/>
    <property type="molecule type" value="Genomic_DNA"/>
</dbReference>
<dbReference type="FunFam" id="1.25.40.10:FF:000090">
    <property type="entry name" value="Pentatricopeptide repeat-containing protein, chloroplastic"/>
    <property type="match status" value="1"/>
</dbReference>
<dbReference type="InterPro" id="IPR002885">
    <property type="entry name" value="PPR_rpt"/>
</dbReference>
<dbReference type="GO" id="GO:0009451">
    <property type="term" value="P:RNA modification"/>
    <property type="evidence" value="ECO:0007669"/>
    <property type="project" value="InterPro"/>
</dbReference>
<dbReference type="PROSITE" id="PS51375">
    <property type="entry name" value="PPR"/>
    <property type="match status" value="2"/>
</dbReference>
<feature type="repeat" description="PPR" evidence="2">
    <location>
        <begin position="153"/>
        <end position="187"/>
    </location>
</feature>
<evidence type="ECO:0000313" key="4">
    <source>
        <dbReference type="Proteomes" id="UP001346149"/>
    </source>
</evidence>
<organism evidence="3 4">
    <name type="scientific">Trapa natans</name>
    <name type="common">Water chestnut</name>
    <dbReference type="NCBI Taxonomy" id="22666"/>
    <lineage>
        <taxon>Eukaryota</taxon>
        <taxon>Viridiplantae</taxon>
        <taxon>Streptophyta</taxon>
        <taxon>Embryophyta</taxon>
        <taxon>Tracheophyta</taxon>
        <taxon>Spermatophyta</taxon>
        <taxon>Magnoliopsida</taxon>
        <taxon>eudicotyledons</taxon>
        <taxon>Gunneridae</taxon>
        <taxon>Pentapetalae</taxon>
        <taxon>rosids</taxon>
        <taxon>malvids</taxon>
        <taxon>Myrtales</taxon>
        <taxon>Lythraceae</taxon>
        <taxon>Trapa</taxon>
    </lineage>
</organism>
<dbReference type="Gene3D" id="1.25.40.10">
    <property type="entry name" value="Tetratricopeptide repeat domain"/>
    <property type="match status" value="2"/>
</dbReference>
<evidence type="ECO:0000256" key="2">
    <source>
        <dbReference type="PROSITE-ProRule" id="PRU00708"/>
    </source>
</evidence>
<dbReference type="PANTHER" id="PTHR47926">
    <property type="entry name" value="PENTATRICOPEPTIDE REPEAT-CONTAINING PROTEIN"/>
    <property type="match status" value="1"/>
</dbReference>
<dbReference type="AlphaFoldDB" id="A0AAN7M647"/>
<sequence length="467" mass="51526">MRISGDGLLILLQQFIDRPAQIKEIHCCLIVSGYLLLNSAAAQPPPRISRWLPTLLFNSLIRSYSHSGQPFESLMLFTYMLACQAPPNSMTFPPVIKSAVSLRRQWGPALHAQTIGRGVSWDPFVKTSFINFYARVGQLVDAEKVFDEISRPCLVARNAMLDALCKNGEVRSAVNMFDSMPEHDVVSWTSLVSGLSSNGFFYEAIHFFSNMNLRPNEATYVSVLSSCANFQGQGGLCIGKQIHSYIVRHESELTTFIGTALVDLYGKTGCLAYSRRVFDQMDTRKVCTWNAMISSLSCNGEENLALGMFDEMVLGGWKPNSLTFVAVLTACARGQLVESGLELYRLMSKGFGLEPMMEHYGCVVDLLGRAGLLGEAIEFMESMPFEPDDSVLGALLAACKIPRAVDLSKRLGRKLLGIQHTNICGKSVLLSNIHAESREWNSAADVRKAMAETGTRKIPAFSMLDSL</sequence>
<dbReference type="InterPro" id="IPR011990">
    <property type="entry name" value="TPR-like_helical_dom_sf"/>
</dbReference>
<dbReference type="InterPro" id="IPR046960">
    <property type="entry name" value="PPR_At4g14850-like_plant"/>
</dbReference>
<dbReference type="GO" id="GO:0003723">
    <property type="term" value="F:RNA binding"/>
    <property type="evidence" value="ECO:0007669"/>
    <property type="project" value="InterPro"/>
</dbReference>
<evidence type="ECO:0000313" key="3">
    <source>
        <dbReference type="EMBL" id="KAK4798762.1"/>
    </source>
</evidence>
<name>A0AAN7M647_TRANT</name>
<dbReference type="PANTHER" id="PTHR47926:SF348">
    <property type="entry name" value="PENTATRICOPEPTIDE REPEAT-CONTAINING PROTEIN"/>
    <property type="match status" value="1"/>
</dbReference>
<keyword evidence="4" id="KW-1185">Reference proteome</keyword>
<accession>A0AAN7M647</accession>
<dbReference type="Pfam" id="PF20431">
    <property type="entry name" value="E_motif"/>
    <property type="match status" value="1"/>
</dbReference>
<dbReference type="InterPro" id="IPR046848">
    <property type="entry name" value="E_motif"/>
</dbReference>
<evidence type="ECO:0000256" key="1">
    <source>
        <dbReference type="ARBA" id="ARBA00022737"/>
    </source>
</evidence>
<dbReference type="Pfam" id="PF01535">
    <property type="entry name" value="PPR"/>
    <property type="match status" value="5"/>
</dbReference>
<protein>
    <recommendedName>
        <fullName evidence="5">Pentatricopeptide repeat-containing protein</fullName>
    </recommendedName>
</protein>
<dbReference type="NCBIfam" id="TIGR00756">
    <property type="entry name" value="PPR"/>
    <property type="match status" value="2"/>
</dbReference>
<dbReference type="Pfam" id="PF13041">
    <property type="entry name" value="PPR_2"/>
    <property type="match status" value="1"/>
</dbReference>
<dbReference type="Proteomes" id="UP001346149">
    <property type="component" value="Unassembled WGS sequence"/>
</dbReference>
<feature type="repeat" description="PPR" evidence="2">
    <location>
        <begin position="285"/>
        <end position="319"/>
    </location>
</feature>